<feature type="domain" description="UvrD-like helicase ATP-binding" evidence="6">
    <location>
        <begin position="185"/>
        <end position="611"/>
    </location>
</feature>
<dbReference type="EMBL" id="CP001778">
    <property type="protein sequence ID" value="ADD41844.1"/>
    <property type="molecule type" value="Genomic_DNA"/>
</dbReference>
<evidence type="ECO:0000259" key="6">
    <source>
        <dbReference type="PROSITE" id="PS51198"/>
    </source>
</evidence>
<feature type="binding site" evidence="5">
    <location>
        <begin position="206"/>
        <end position="213"/>
    </location>
    <ligand>
        <name>ATP</name>
        <dbReference type="ChEBI" id="CHEBI:30616"/>
    </ligand>
</feature>
<dbReference type="InterPro" id="IPR014016">
    <property type="entry name" value="UvrD-like_ATP-bd"/>
</dbReference>
<dbReference type="AlphaFoldDB" id="D3Q1X7"/>
<dbReference type="GO" id="GO:0000725">
    <property type="term" value="P:recombinational repair"/>
    <property type="evidence" value="ECO:0007669"/>
    <property type="project" value="TreeGrafter"/>
</dbReference>
<accession>D3Q1X7</accession>
<dbReference type="OrthoDB" id="9787585at2"/>
<dbReference type="InterPro" id="IPR000212">
    <property type="entry name" value="DNA_helicase_UvrD/REP"/>
</dbReference>
<dbReference type="GO" id="GO:0005524">
    <property type="term" value="F:ATP binding"/>
    <property type="evidence" value="ECO:0007669"/>
    <property type="project" value="UniProtKB-UniRule"/>
</dbReference>
<organism evidence="7 8">
    <name type="scientific">Stackebrandtia nassauensis (strain DSM 44728 / CIP 108903 / NRRL B-16338 / NBRC 102104 / LLR-40K-21)</name>
    <dbReference type="NCBI Taxonomy" id="446470"/>
    <lineage>
        <taxon>Bacteria</taxon>
        <taxon>Bacillati</taxon>
        <taxon>Actinomycetota</taxon>
        <taxon>Actinomycetes</taxon>
        <taxon>Glycomycetales</taxon>
        <taxon>Glycomycetaceae</taxon>
        <taxon>Stackebrandtia</taxon>
    </lineage>
</organism>
<dbReference type="Proteomes" id="UP000000844">
    <property type="component" value="Chromosome"/>
</dbReference>
<evidence type="ECO:0000256" key="4">
    <source>
        <dbReference type="ARBA" id="ARBA00022840"/>
    </source>
</evidence>
<evidence type="ECO:0000313" key="7">
    <source>
        <dbReference type="EMBL" id="ADD41844.1"/>
    </source>
</evidence>
<dbReference type="PANTHER" id="PTHR11070">
    <property type="entry name" value="UVRD / RECB / PCRA DNA HELICASE FAMILY MEMBER"/>
    <property type="match status" value="1"/>
</dbReference>
<dbReference type="PROSITE" id="PS51198">
    <property type="entry name" value="UVRD_HELICASE_ATP_BIND"/>
    <property type="match status" value="1"/>
</dbReference>
<dbReference type="GO" id="GO:0005829">
    <property type="term" value="C:cytosol"/>
    <property type="evidence" value="ECO:0007669"/>
    <property type="project" value="TreeGrafter"/>
</dbReference>
<protein>
    <submittedName>
        <fullName evidence="7">Superfamily I DNA and RNA helicase-like protein</fullName>
    </submittedName>
</protein>
<dbReference type="GO" id="GO:0016787">
    <property type="term" value="F:hydrolase activity"/>
    <property type="evidence" value="ECO:0007669"/>
    <property type="project" value="UniProtKB-UniRule"/>
</dbReference>
<keyword evidence="3 5" id="KW-0347">Helicase</keyword>
<evidence type="ECO:0000256" key="1">
    <source>
        <dbReference type="ARBA" id="ARBA00022741"/>
    </source>
</evidence>
<dbReference type="InterPro" id="IPR027785">
    <property type="entry name" value="UvrD-like_helicase_C"/>
</dbReference>
<dbReference type="InterPro" id="IPR027417">
    <property type="entry name" value="P-loop_NTPase"/>
</dbReference>
<dbReference type="STRING" id="446470.Snas_2150"/>
<dbReference type="SUPFAM" id="SSF52540">
    <property type="entry name" value="P-loop containing nucleoside triphosphate hydrolases"/>
    <property type="match status" value="1"/>
</dbReference>
<dbReference type="PANTHER" id="PTHR11070:SF45">
    <property type="entry name" value="DNA 3'-5' HELICASE"/>
    <property type="match status" value="1"/>
</dbReference>
<dbReference type="HOGENOM" id="CLU_010312_3_1_11"/>
<dbReference type="KEGG" id="sna:Snas_2150"/>
<evidence type="ECO:0000256" key="5">
    <source>
        <dbReference type="PROSITE-ProRule" id="PRU00560"/>
    </source>
</evidence>
<keyword evidence="4 5" id="KW-0067">ATP-binding</keyword>
<keyword evidence="2 5" id="KW-0378">Hydrolase</keyword>
<dbReference type="eggNOG" id="COG3973">
    <property type="taxonomic scope" value="Bacteria"/>
</dbReference>
<keyword evidence="8" id="KW-1185">Reference proteome</keyword>
<keyword evidence="1 5" id="KW-0547">Nucleotide-binding</keyword>
<sequence>MSNRVDATRAETLAEEQRHLDEVYGRLDALRERAETRRAEVLLQSEDTPVAQRFRESVATKYTQDMVKLTAVENDLCFGRLDLTDGEVRHIGRIGILDAEHNPLLIDWRAEAARQFYLATAARPGDVRRRRHINTRQRKVTGVTDEVLDLGAPRDSWHEELTGEAALMAALDAERTGKMRDIVATIQSEQDAIIRSELDGILVVAGGPGTGKTAVALHRAAYLLYEHAEKLAGRGVLLIGPNSTFLGYIGDVLPGLAETDVLLRTMSTLYPGVEATREEDPGVAAVKGDIAMVDVIAAAVADRQQLPKTVVDAETEYGKLVLDRQTCERARAKARASGKRHNQAREVLREAVLDAFTEAAAQRVGADPLGGDNLLSEADLAEIRRELSGESEVLAVMDWLWPNLTPQQLLAGLFGSSKRMAVAMPHLNAEQRARLARGPHSGWAASDVPLLDEAAELLGDLDDSEARARRARRDSARAAYAQGVLDIVFGSRSIDLEDEADPDADLIMATDVIDKTLLGERHAEDEYLSTAERAAADREWTFGHIVVDEAQELSAMAWRMIMRRSPSRSMTIVGDLAQAGEEAGAASWNQILEPYVRRWRLEELSVGYRTPAEIMERAAVELAHIDPDARVPRAVRATGVPPWEETVADVDLDVALRKRVGAELDGLDSGRLGVIGPRQRIGEINDAIGSPESVTVLAVRDAKGLEFDAVIVVDPDAIVAESGRGHSDLYVALTRATQRLGILRIT</sequence>
<name>D3Q1X7_STANL</name>
<gene>
    <name evidence="7" type="ordered locus">Snas_2150</name>
</gene>
<dbReference type="GO" id="GO:0003677">
    <property type="term" value="F:DNA binding"/>
    <property type="evidence" value="ECO:0007669"/>
    <property type="project" value="InterPro"/>
</dbReference>
<dbReference type="Gene3D" id="3.40.50.300">
    <property type="entry name" value="P-loop containing nucleotide triphosphate hydrolases"/>
    <property type="match status" value="3"/>
</dbReference>
<evidence type="ECO:0000256" key="2">
    <source>
        <dbReference type="ARBA" id="ARBA00022801"/>
    </source>
</evidence>
<dbReference type="Pfam" id="PF13538">
    <property type="entry name" value="UvrD_C_2"/>
    <property type="match status" value="1"/>
</dbReference>
<dbReference type="GO" id="GO:0043138">
    <property type="term" value="F:3'-5' DNA helicase activity"/>
    <property type="evidence" value="ECO:0007669"/>
    <property type="project" value="TreeGrafter"/>
</dbReference>
<proteinExistence type="predicted"/>
<reference evidence="7 8" key="1">
    <citation type="journal article" date="2009" name="Stand. Genomic Sci.">
        <title>Complete genome sequence of Stackebrandtia nassauensis type strain (LLR-40K-21).</title>
        <authorList>
            <person name="Munk C."/>
            <person name="Lapidus A."/>
            <person name="Copeland A."/>
            <person name="Jando M."/>
            <person name="Mayilraj S."/>
            <person name="Glavina Del Rio T."/>
            <person name="Nolan M."/>
            <person name="Chen F."/>
            <person name="Lucas S."/>
            <person name="Tice H."/>
            <person name="Cheng J.F."/>
            <person name="Han C."/>
            <person name="Detter J.C."/>
            <person name="Bruce D."/>
            <person name="Goodwin L."/>
            <person name="Chain P."/>
            <person name="Pitluck S."/>
            <person name="Goker M."/>
            <person name="Ovchinikova G."/>
            <person name="Pati A."/>
            <person name="Ivanova N."/>
            <person name="Mavromatis K."/>
            <person name="Chen A."/>
            <person name="Palaniappan K."/>
            <person name="Land M."/>
            <person name="Hauser L."/>
            <person name="Chang Y.J."/>
            <person name="Jeffries C.D."/>
            <person name="Bristow J."/>
            <person name="Eisen J.A."/>
            <person name="Markowitz V."/>
            <person name="Hugenholtz P."/>
            <person name="Kyrpides N.C."/>
            <person name="Klenk H.P."/>
        </authorList>
    </citation>
    <scope>NUCLEOTIDE SEQUENCE [LARGE SCALE GENOMIC DNA]</scope>
    <source>
        <strain evidence="8">DSM 44728 / CIP 108903 / NRRL B-16338 / NBRC 102104 / LLR-40K-21</strain>
    </source>
</reference>
<evidence type="ECO:0000313" key="8">
    <source>
        <dbReference type="Proteomes" id="UP000000844"/>
    </source>
</evidence>
<dbReference type="RefSeq" id="WP_013017415.1">
    <property type="nucleotide sequence ID" value="NC_013947.1"/>
</dbReference>
<evidence type="ECO:0000256" key="3">
    <source>
        <dbReference type="ARBA" id="ARBA00022806"/>
    </source>
</evidence>